<evidence type="ECO:0008006" key="3">
    <source>
        <dbReference type="Google" id="ProtNLM"/>
    </source>
</evidence>
<gene>
    <name evidence="1" type="ORF">FVO59_09225</name>
</gene>
<name>A0A7D7WAJ7_9MICO</name>
<sequence>MAATEHETQLLLRLFGERWLIDLSAFEDPSPFIARLTQLWSRLVEGGAGYDVVFRPHPSGASGATDDGVVTAHIPERTDGAFPYAFSRAMTQALITRLTGSGLLLHAAGLASADGRRGVVLVASSGTGKSTAARTLGRRFGYISDELMRVDAQHRMHGLTKPLSIIVPGFPGGKDESSPDELGLAPTPEGAPELAAVIALSRRRDATGAVLERISVHEFIAEVLPQSSSIWRSERPLQHLVEAGTSGGGPYRLVYSEIAECEELIAGLLSPKTATELTHEWVNHRPVGDERWTTSPVVDPPQVVVTDDALVSRMPWTDAIESEDEVSVLVGSQFSRIAGIAAPIWVTCARPRRVSELTAMLVEAHGPHPDASELMRTALNELVQRGLVSVETGRGDPSA</sequence>
<organism evidence="1 2">
    <name type="scientific">Microbacterium esteraromaticum</name>
    <dbReference type="NCBI Taxonomy" id="57043"/>
    <lineage>
        <taxon>Bacteria</taxon>
        <taxon>Bacillati</taxon>
        <taxon>Actinomycetota</taxon>
        <taxon>Actinomycetes</taxon>
        <taxon>Micrococcales</taxon>
        <taxon>Microbacteriaceae</taxon>
        <taxon>Microbacterium</taxon>
    </lineage>
</organism>
<dbReference type="AlphaFoldDB" id="A0A7D7WAJ7"/>
<protein>
    <recommendedName>
        <fullName evidence="3">PqqD family peptide modification chaperone</fullName>
    </recommendedName>
</protein>
<dbReference type="Proteomes" id="UP000515708">
    <property type="component" value="Chromosome"/>
</dbReference>
<accession>A0A7D7WAJ7</accession>
<dbReference type="EMBL" id="CP043732">
    <property type="protein sequence ID" value="QMU97375.1"/>
    <property type="molecule type" value="Genomic_DNA"/>
</dbReference>
<dbReference type="RefSeq" id="WP_182252373.1">
    <property type="nucleotide sequence ID" value="NZ_CP043732.1"/>
</dbReference>
<dbReference type="SUPFAM" id="SSF53795">
    <property type="entry name" value="PEP carboxykinase-like"/>
    <property type="match status" value="1"/>
</dbReference>
<evidence type="ECO:0000313" key="2">
    <source>
        <dbReference type="Proteomes" id="UP000515708"/>
    </source>
</evidence>
<evidence type="ECO:0000313" key="1">
    <source>
        <dbReference type="EMBL" id="QMU97375.1"/>
    </source>
</evidence>
<proteinExistence type="predicted"/>
<reference evidence="1 2" key="1">
    <citation type="journal article" date="2020" name="Front. Microbiol.">
        <title>Design of Bacterial Strain-Specific qPCR Assays Using NGS Data and Publicly Available Resources and Its Application to Track Biocontrol Strains.</title>
        <authorList>
            <person name="Hernandez I."/>
            <person name="Sant C."/>
            <person name="Martinez R."/>
            <person name="Fernandez C."/>
        </authorList>
    </citation>
    <scope>NUCLEOTIDE SEQUENCE [LARGE SCALE GENOMIC DNA]</scope>
    <source>
        <strain evidence="1 2">B24</strain>
    </source>
</reference>